<dbReference type="InterPro" id="IPR025736">
    <property type="entry name" value="PucR_C-HTH_dom"/>
</dbReference>
<dbReference type="Gene3D" id="1.10.10.2840">
    <property type="entry name" value="PucR C-terminal helix-turn-helix domain"/>
    <property type="match status" value="1"/>
</dbReference>
<evidence type="ECO:0000259" key="2">
    <source>
        <dbReference type="Pfam" id="PF13556"/>
    </source>
</evidence>
<dbReference type="PANTHER" id="PTHR33744">
    <property type="entry name" value="CARBOHYDRATE DIACID REGULATOR"/>
    <property type="match status" value="1"/>
</dbReference>
<comment type="caution">
    <text evidence="3">The sequence shown here is derived from an EMBL/GenBank/DDBJ whole genome shotgun (WGS) entry which is preliminary data.</text>
</comment>
<feature type="region of interest" description="Disordered" evidence="1">
    <location>
        <begin position="50"/>
        <end position="128"/>
    </location>
</feature>
<feature type="domain" description="PucR C-terminal helix-turn-helix" evidence="2">
    <location>
        <begin position="364"/>
        <end position="420"/>
    </location>
</feature>
<dbReference type="InterPro" id="IPR042070">
    <property type="entry name" value="PucR_C-HTH_sf"/>
</dbReference>
<dbReference type="InterPro" id="IPR051448">
    <property type="entry name" value="CdaR-like_regulators"/>
</dbReference>
<dbReference type="EMBL" id="JASOME010000010">
    <property type="protein sequence ID" value="MDK7064165.1"/>
    <property type="molecule type" value="Genomic_DNA"/>
</dbReference>
<dbReference type="PANTHER" id="PTHR33744:SF7">
    <property type="entry name" value="PUCR FAMILY TRANSCRIPTIONAL REGULATOR"/>
    <property type="match status" value="1"/>
</dbReference>
<dbReference type="RefSeq" id="WP_285085307.1">
    <property type="nucleotide sequence ID" value="NZ_JASOME010000010.1"/>
</dbReference>
<reference evidence="3" key="1">
    <citation type="submission" date="2023-05" db="EMBL/GenBank/DDBJ databases">
        <title>Cataloging the Phylogenetic Diversity of Human Bladder Bacteria.</title>
        <authorList>
            <person name="Du J."/>
        </authorList>
    </citation>
    <scope>NUCLEOTIDE SEQUENCE</scope>
    <source>
        <strain evidence="3">UMB6789</strain>
    </source>
</reference>
<feature type="compositionally biased region" description="Basic and acidic residues" evidence="1">
    <location>
        <begin position="59"/>
        <end position="75"/>
    </location>
</feature>
<dbReference type="Proteomes" id="UP001237784">
    <property type="component" value="Unassembled WGS sequence"/>
</dbReference>
<dbReference type="AlphaFoldDB" id="A0AAW6Y832"/>
<organism evidence="3 4">
    <name type="scientific">Gardnerella vaginalis</name>
    <dbReference type="NCBI Taxonomy" id="2702"/>
    <lineage>
        <taxon>Bacteria</taxon>
        <taxon>Bacillati</taxon>
        <taxon>Actinomycetota</taxon>
        <taxon>Actinomycetes</taxon>
        <taxon>Bifidobacteriales</taxon>
        <taxon>Bifidobacteriaceae</taxon>
        <taxon>Gardnerella</taxon>
    </lineage>
</organism>
<sequence>MNDELYDTAVAGDSTVDTTIKPTDVDYSTTSNITEDVDFLTILTGILPNGNNIYNKNSNEAKEKSQATSGEKAEETQDQNQIETHKKHHLLWRRKQSNETTEKATSTTPQFTPLPCAPQNEDTSGIFDNRDGKIFDSATRLRLHTIIGACLMNGIADSRVSALMHLLQWQENTRLLAIAGTYETLDINEDSPTRKTTTHAPQNNTDTLRRTIWTQLGACGAYDAIVDRVQKDAITSRTKTWKIAAKPQAKENDEFPAPSHIIILALKENPSQDALNKLCEVFTKSGKPICISEIAVGAQEICEEITATLAALAVAPSVTHLPQIIRCDDVLPERALIGDETAVETLYTKVYQSLAPYNPDDPTLQTVDAFLRFGGALDQTSHNLNVHPNTIRYRLRKVAQTTGWDATDPREAYVLQTAITIGRIRDSAR</sequence>
<evidence type="ECO:0000313" key="4">
    <source>
        <dbReference type="Proteomes" id="UP001237784"/>
    </source>
</evidence>
<feature type="compositionally biased region" description="Basic residues" evidence="1">
    <location>
        <begin position="85"/>
        <end position="95"/>
    </location>
</feature>
<evidence type="ECO:0000313" key="3">
    <source>
        <dbReference type="EMBL" id="MDK7064165.1"/>
    </source>
</evidence>
<dbReference type="Pfam" id="PF13556">
    <property type="entry name" value="HTH_30"/>
    <property type="match status" value="1"/>
</dbReference>
<name>A0AAW6Y832_GARVA</name>
<protein>
    <submittedName>
        <fullName evidence="3">Helix-turn-helix domain-containing protein</fullName>
    </submittedName>
</protein>
<proteinExistence type="predicted"/>
<accession>A0AAW6Y832</accession>
<gene>
    <name evidence="3" type="ORF">QP372_06550</name>
</gene>
<evidence type="ECO:0000256" key="1">
    <source>
        <dbReference type="SAM" id="MobiDB-lite"/>
    </source>
</evidence>